<dbReference type="EMBL" id="VUJX02000007">
    <property type="protein sequence ID" value="KAL0933951.1"/>
    <property type="molecule type" value="Genomic_DNA"/>
</dbReference>
<evidence type="ECO:0000313" key="2">
    <source>
        <dbReference type="Proteomes" id="UP000805649"/>
    </source>
</evidence>
<reference evidence="1 2" key="1">
    <citation type="journal article" date="2020" name="Phytopathology">
        <title>Genome Sequence Resources of Colletotrichum truncatum, C. plurivorum, C. musicola, and C. sojae: Four Species Pathogenic to Soybean (Glycine max).</title>
        <authorList>
            <person name="Rogerio F."/>
            <person name="Boufleur T.R."/>
            <person name="Ciampi-Guillardi M."/>
            <person name="Sukno S.A."/>
            <person name="Thon M.R."/>
            <person name="Massola Junior N.S."/>
            <person name="Baroncelli R."/>
        </authorList>
    </citation>
    <scope>NUCLEOTIDE SEQUENCE [LARGE SCALE GENOMIC DNA]</scope>
    <source>
        <strain evidence="1 2">CMES1059</strain>
    </source>
</reference>
<gene>
    <name evidence="1" type="ORF">CTRU02_210750</name>
</gene>
<accession>A0ACC3YR57</accession>
<protein>
    <submittedName>
        <fullName evidence="1">Benzoate 4-monooxygenase cytochrome P450</fullName>
    </submittedName>
</protein>
<comment type="caution">
    <text evidence="1">The sequence shown here is derived from an EMBL/GenBank/DDBJ whole genome shotgun (WGS) entry which is preliminary data.</text>
</comment>
<keyword evidence="2" id="KW-1185">Reference proteome</keyword>
<evidence type="ECO:0000313" key="1">
    <source>
        <dbReference type="EMBL" id="KAL0933951.1"/>
    </source>
</evidence>
<proteinExistence type="predicted"/>
<organism evidence="1 2">
    <name type="scientific">Colletotrichum truncatum</name>
    <name type="common">Anthracnose fungus</name>
    <name type="synonym">Colletotrichum capsici</name>
    <dbReference type="NCBI Taxonomy" id="5467"/>
    <lineage>
        <taxon>Eukaryota</taxon>
        <taxon>Fungi</taxon>
        <taxon>Dikarya</taxon>
        <taxon>Ascomycota</taxon>
        <taxon>Pezizomycotina</taxon>
        <taxon>Sordariomycetes</taxon>
        <taxon>Hypocreomycetidae</taxon>
        <taxon>Glomerellales</taxon>
        <taxon>Glomerellaceae</taxon>
        <taxon>Colletotrichum</taxon>
        <taxon>Colletotrichum truncatum species complex</taxon>
    </lineage>
</organism>
<dbReference type="Proteomes" id="UP000805649">
    <property type="component" value="Unassembled WGS sequence"/>
</dbReference>
<name>A0ACC3YR57_COLTU</name>
<sequence>MPLLAKDLENGFTDMINYSANAVNKRIANDEQVDRNDFMKGLLQGKEEKSIKSMDEIVTNSNTIFVAGSDTTATLMTACTYYLLANPRAHKRAVEEVRGYFSSAADINFAKATARLPYLLAVLNEAFRLYPPVPTILERVVPNPGEYIEGIFVPGGTRVGVHQSSAGLSISNFTQPEKFIPERWLPQVFQDESSPFYADKRNAIQPFSYGPRNCIGKHLAYNEMRTIMARLLWEFDMELDKSSYEWTKPYSDHKAWIVCNKPPLNVHIKRRYD</sequence>